<reference evidence="3" key="1">
    <citation type="journal article" date="2019" name="Nat. Commun.">
        <title>Expansion of phycobilisome linker gene families in mesophilic red algae.</title>
        <authorList>
            <person name="Lee J."/>
            <person name="Kim D."/>
            <person name="Bhattacharya D."/>
            <person name="Yoon H.S."/>
        </authorList>
    </citation>
    <scope>NUCLEOTIDE SEQUENCE [LARGE SCALE GENOMIC DNA]</scope>
    <source>
        <strain evidence="3">CCMP 1328</strain>
    </source>
</reference>
<feature type="compositionally biased region" description="Basic and acidic residues" evidence="1">
    <location>
        <begin position="48"/>
        <end position="65"/>
    </location>
</feature>
<evidence type="ECO:0000313" key="2">
    <source>
        <dbReference type="EMBL" id="KAA8496368.1"/>
    </source>
</evidence>
<dbReference type="OrthoDB" id="5600312at2759"/>
<name>A0A5J4YZ31_PORPP</name>
<gene>
    <name evidence="2" type="ORF">FVE85_0097</name>
</gene>
<protein>
    <submittedName>
        <fullName evidence="2">Uncharacterized protein</fullName>
    </submittedName>
</protein>
<organism evidence="2 3">
    <name type="scientific">Porphyridium purpureum</name>
    <name type="common">Red alga</name>
    <name type="synonym">Porphyridium cruentum</name>
    <dbReference type="NCBI Taxonomy" id="35688"/>
    <lineage>
        <taxon>Eukaryota</taxon>
        <taxon>Rhodophyta</taxon>
        <taxon>Bangiophyceae</taxon>
        <taxon>Porphyridiales</taxon>
        <taxon>Porphyridiaceae</taxon>
        <taxon>Porphyridium</taxon>
    </lineage>
</organism>
<sequence>MPMTAAPRVTGTPQRVRNGAPTAAARRTSTVAIMDQCDENAPALANHATDHVTPEKRDTMTRLPDRSPAQTPRRTNLSMTPSRVVVKTGHGNTPRALRSPAKRVYTPLRPSSVAKDDLSRSEPVGSVLTYAQVRASSSQRNDLGVDTLVSPVRHCSRNRTPGREVNPDVQRLLSQNNFAYSPNKALDHANLQKTVSVRSATPSKLAQDQGPKARKVLEFGE</sequence>
<feature type="region of interest" description="Disordered" evidence="1">
    <location>
        <begin position="198"/>
        <end position="221"/>
    </location>
</feature>
<feature type="region of interest" description="Disordered" evidence="1">
    <location>
        <begin position="1"/>
        <end position="26"/>
    </location>
</feature>
<accession>A0A5J4YZ31</accession>
<evidence type="ECO:0000256" key="1">
    <source>
        <dbReference type="SAM" id="MobiDB-lite"/>
    </source>
</evidence>
<dbReference type="EMBL" id="VRMN01000002">
    <property type="protein sequence ID" value="KAA8496368.1"/>
    <property type="molecule type" value="Genomic_DNA"/>
</dbReference>
<proteinExistence type="predicted"/>
<evidence type="ECO:0000313" key="3">
    <source>
        <dbReference type="Proteomes" id="UP000324585"/>
    </source>
</evidence>
<dbReference type="AlphaFoldDB" id="A0A5J4YZ31"/>
<dbReference type="Proteomes" id="UP000324585">
    <property type="component" value="Unassembled WGS sequence"/>
</dbReference>
<feature type="region of interest" description="Disordered" evidence="1">
    <location>
        <begin position="47"/>
        <end position="75"/>
    </location>
</feature>
<keyword evidence="3" id="KW-1185">Reference proteome</keyword>
<comment type="caution">
    <text evidence="2">The sequence shown here is derived from an EMBL/GenBank/DDBJ whole genome shotgun (WGS) entry which is preliminary data.</text>
</comment>